<keyword evidence="6" id="KW-1185">Reference proteome</keyword>
<feature type="chain" id="PRO_5045415470" evidence="3">
    <location>
        <begin position="38"/>
        <end position="329"/>
    </location>
</feature>
<keyword evidence="2" id="KW-0624">Polysaccharide degradation</keyword>
<gene>
    <name evidence="5" type="ORF">AAFH96_29625</name>
</gene>
<dbReference type="InterPro" id="IPR012334">
    <property type="entry name" value="Pectin_lyas_fold"/>
</dbReference>
<accession>A0ABV5CYY5</accession>
<organism evidence="5 6">
    <name type="scientific">Polymorphospora lycopeni</name>
    <dbReference type="NCBI Taxonomy" id="3140240"/>
    <lineage>
        <taxon>Bacteria</taxon>
        <taxon>Bacillati</taxon>
        <taxon>Actinomycetota</taxon>
        <taxon>Actinomycetes</taxon>
        <taxon>Micromonosporales</taxon>
        <taxon>Micromonosporaceae</taxon>
        <taxon>Polymorphospora</taxon>
    </lineage>
</organism>
<comment type="similarity">
    <text evidence="2">Belongs to the polysaccharide lyase 1 family.</text>
</comment>
<dbReference type="SMART" id="SM00710">
    <property type="entry name" value="PbH1"/>
    <property type="match status" value="3"/>
</dbReference>
<comment type="caution">
    <text evidence="5">The sequence shown here is derived from an EMBL/GenBank/DDBJ whole genome shotgun (WGS) entry which is preliminary data.</text>
</comment>
<dbReference type="GO" id="GO:0016829">
    <property type="term" value="F:lyase activity"/>
    <property type="evidence" value="ECO:0007669"/>
    <property type="project" value="UniProtKB-KW"/>
</dbReference>
<comment type="subcellular location">
    <subcellularLocation>
        <location evidence="2">Secreted</location>
    </subcellularLocation>
</comment>
<reference evidence="5 6" key="1">
    <citation type="submission" date="2024-04" db="EMBL/GenBank/DDBJ databases">
        <title>Polymorphospora sp. isolated from Baiyangdian Lake in Xiong'an New Area.</title>
        <authorList>
            <person name="Zhang X."/>
            <person name="Liu J."/>
        </authorList>
    </citation>
    <scope>NUCLEOTIDE SEQUENCE [LARGE SCALE GENOMIC DNA]</scope>
    <source>
        <strain evidence="5 6">2-325</strain>
    </source>
</reference>
<dbReference type="Pfam" id="PF00544">
    <property type="entry name" value="Pectate_lyase_4"/>
    <property type="match status" value="1"/>
</dbReference>
<dbReference type="InterPro" id="IPR011050">
    <property type="entry name" value="Pectin_lyase_fold/virulence"/>
</dbReference>
<evidence type="ECO:0000256" key="2">
    <source>
        <dbReference type="RuleBase" id="RU361173"/>
    </source>
</evidence>
<dbReference type="Gene3D" id="2.160.20.10">
    <property type="entry name" value="Single-stranded right-handed beta-helix, Pectin lyase-like"/>
    <property type="match status" value="1"/>
</dbReference>
<dbReference type="EMBL" id="JBCGDC010000130">
    <property type="protein sequence ID" value="MFB6397227.1"/>
    <property type="molecule type" value="Genomic_DNA"/>
</dbReference>
<evidence type="ECO:0000256" key="3">
    <source>
        <dbReference type="SAM" id="SignalP"/>
    </source>
</evidence>
<keyword evidence="2" id="KW-0119">Carbohydrate metabolism</keyword>
<keyword evidence="3" id="KW-0732">Signal</keyword>
<dbReference type="Proteomes" id="UP001582793">
    <property type="component" value="Unassembled WGS sequence"/>
</dbReference>
<feature type="domain" description="Pectate lyase" evidence="4">
    <location>
        <begin position="66"/>
        <end position="269"/>
    </location>
</feature>
<feature type="signal peptide" evidence="3">
    <location>
        <begin position="1"/>
        <end position="37"/>
    </location>
</feature>
<dbReference type="InterPro" id="IPR045032">
    <property type="entry name" value="PEL"/>
</dbReference>
<evidence type="ECO:0000259" key="4">
    <source>
        <dbReference type="SMART" id="SM00656"/>
    </source>
</evidence>
<dbReference type="SUPFAM" id="SSF51126">
    <property type="entry name" value="Pectin lyase-like"/>
    <property type="match status" value="1"/>
</dbReference>
<evidence type="ECO:0000313" key="6">
    <source>
        <dbReference type="Proteomes" id="UP001582793"/>
    </source>
</evidence>
<protein>
    <submittedName>
        <fullName evidence="5">Pectate lyase</fullName>
    </submittedName>
</protein>
<evidence type="ECO:0000256" key="1">
    <source>
        <dbReference type="ARBA" id="ARBA00023239"/>
    </source>
</evidence>
<dbReference type="InterPro" id="IPR006626">
    <property type="entry name" value="PbH1"/>
</dbReference>
<keyword evidence="1 2" id="KW-0456">Lyase</keyword>
<name>A0ABV5CYY5_9ACTN</name>
<dbReference type="RefSeq" id="WP_364219880.1">
    <property type="nucleotide sequence ID" value="NZ_JBCGDC010000130.1"/>
</dbReference>
<proteinExistence type="inferred from homology"/>
<dbReference type="SMART" id="SM00656">
    <property type="entry name" value="Amb_all"/>
    <property type="match status" value="1"/>
</dbReference>
<keyword evidence="2" id="KW-0964">Secreted</keyword>
<sequence>MHTTQPTTRHRRSLPVLLGASLAAATLTLGAGAIANAGPAPDRVEALDAPGLVGWATENGGTTGGAGGPTVTVTDEAGLADAVQQDGPAIVQVSGTINLSDMVRVGSDKTITGGGTITGNGFTLRESHNVIIQGLYFDDWDDDAINVETESTNVWIDHNTFGVGYDGAVDVKRGSDFVTISWNHVRGHDKTMLLGHSDDNGGQDIGHLRVTYHHNWFDGTEQRNPRVRFGNPVHVFNNYYASVGGYGVASTEDAGVLVEGNFFEDTDDPFHLGEGSSGPGTLVARDNHFVNSGEGEQGGSVAAIPYAYTLDPAAEVKSIVSAGAGAGNL</sequence>
<evidence type="ECO:0000313" key="5">
    <source>
        <dbReference type="EMBL" id="MFB6397227.1"/>
    </source>
</evidence>
<dbReference type="PANTHER" id="PTHR31683">
    <property type="entry name" value="PECTATE LYASE 18-RELATED"/>
    <property type="match status" value="1"/>
</dbReference>
<dbReference type="InterPro" id="IPR002022">
    <property type="entry name" value="Pec_lyase"/>
</dbReference>
<dbReference type="PANTHER" id="PTHR31683:SF18">
    <property type="entry name" value="PECTATE LYASE 21-RELATED"/>
    <property type="match status" value="1"/>
</dbReference>